<evidence type="ECO:0000313" key="10">
    <source>
        <dbReference type="EMBL" id="TVT51969.1"/>
    </source>
</evidence>
<evidence type="ECO:0000256" key="5">
    <source>
        <dbReference type="ARBA" id="ARBA00022839"/>
    </source>
</evidence>
<dbReference type="SUPFAM" id="SSF64182">
    <property type="entry name" value="DHH phosphoesterases"/>
    <property type="match status" value="1"/>
</dbReference>
<dbReference type="GO" id="GO:0008409">
    <property type="term" value="F:5'-3' exonuclease activity"/>
    <property type="evidence" value="ECO:0007669"/>
    <property type="project" value="InterPro"/>
</dbReference>
<comment type="similarity">
    <text evidence="1">Belongs to the RecJ family.</text>
</comment>
<gene>
    <name evidence="10" type="primary">recJ</name>
    <name evidence="10" type="ORF">FHK82_14480</name>
</gene>
<dbReference type="Gene3D" id="3.90.1640.30">
    <property type="match status" value="1"/>
</dbReference>
<feature type="domain" description="RecJ OB" evidence="9">
    <location>
        <begin position="463"/>
        <end position="565"/>
    </location>
</feature>
<evidence type="ECO:0000313" key="11">
    <source>
        <dbReference type="Proteomes" id="UP000317355"/>
    </source>
</evidence>
<dbReference type="EMBL" id="VMRY01000079">
    <property type="protein sequence ID" value="TVT51969.1"/>
    <property type="molecule type" value="Genomic_DNA"/>
</dbReference>
<dbReference type="FunFam" id="3.90.1640.30:FF:000001">
    <property type="entry name" value="Single-stranded-DNA-specific exonuclease RecJ"/>
    <property type="match status" value="1"/>
</dbReference>
<keyword evidence="5 10" id="KW-0269">Exonuclease</keyword>
<dbReference type="GO" id="GO:0006281">
    <property type="term" value="P:DNA repair"/>
    <property type="evidence" value="ECO:0007669"/>
    <property type="project" value="InterPro"/>
</dbReference>
<accession>A0A558CT74</accession>
<reference evidence="10 11" key="1">
    <citation type="submission" date="2019-07" db="EMBL/GenBank/DDBJ databases">
        <title>The pathways for chlorine oxyanion respiration interact through the shared metabolite chlorate.</title>
        <authorList>
            <person name="Barnum T.P."/>
            <person name="Cheng Y."/>
            <person name="Hill K.A."/>
            <person name="Lucas L.N."/>
            <person name="Carlson H.K."/>
            <person name="Coates J.D."/>
        </authorList>
    </citation>
    <scope>NUCLEOTIDE SEQUENCE [LARGE SCALE GENOMIC DNA]</scope>
    <source>
        <strain evidence="10">BK-3</strain>
    </source>
</reference>
<dbReference type="InterPro" id="IPR041122">
    <property type="entry name" value="RecJ_OB"/>
</dbReference>
<dbReference type="InterPro" id="IPR004610">
    <property type="entry name" value="RecJ"/>
</dbReference>
<dbReference type="PANTHER" id="PTHR30255:SF2">
    <property type="entry name" value="SINGLE-STRANDED-DNA-SPECIFIC EXONUCLEASE RECJ"/>
    <property type="match status" value="1"/>
</dbReference>
<feature type="coiled-coil region" evidence="6">
    <location>
        <begin position="310"/>
        <end position="337"/>
    </location>
</feature>
<dbReference type="Proteomes" id="UP000317355">
    <property type="component" value="Unassembled WGS sequence"/>
</dbReference>
<dbReference type="InterPro" id="IPR001667">
    <property type="entry name" value="DDH_dom"/>
</dbReference>
<feature type="domain" description="DDH" evidence="7">
    <location>
        <begin position="68"/>
        <end position="228"/>
    </location>
</feature>
<feature type="domain" description="DHHA1" evidence="8">
    <location>
        <begin position="355"/>
        <end position="445"/>
    </location>
</feature>
<evidence type="ECO:0000256" key="6">
    <source>
        <dbReference type="SAM" id="Coils"/>
    </source>
</evidence>
<dbReference type="InterPro" id="IPR051673">
    <property type="entry name" value="SSDNA_exonuclease_RecJ"/>
</dbReference>
<dbReference type="Pfam" id="PF01368">
    <property type="entry name" value="DHH"/>
    <property type="match status" value="1"/>
</dbReference>
<dbReference type="InterPro" id="IPR038763">
    <property type="entry name" value="DHH_sf"/>
</dbReference>
<proteinExistence type="inferred from homology"/>
<evidence type="ECO:0000256" key="4">
    <source>
        <dbReference type="ARBA" id="ARBA00022801"/>
    </source>
</evidence>
<evidence type="ECO:0000259" key="8">
    <source>
        <dbReference type="Pfam" id="PF02272"/>
    </source>
</evidence>
<evidence type="ECO:0000256" key="1">
    <source>
        <dbReference type="ARBA" id="ARBA00005915"/>
    </source>
</evidence>
<dbReference type="GO" id="GO:0006310">
    <property type="term" value="P:DNA recombination"/>
    <property type="evidence" value="ECO:0007669"/>
    <property type="project" value="InterPro"/>
</dbReference>
<dbReference type="Pfam" id="PF02272">
    <property type="entry name" value="DHHA1"/>
    <property type="match status" value="1"/>
</dbReference>
<evidence type="ECO:0000259" key="7">
    <source>
        <dbReference type="Pfam" id="PF01368"/>
    </source>
</evidence>
<protein>
    <recommendedName>
        <fullName evidence="2">Single-stranded-DNA-specific exonuclease RecJ</fullName>
    </recommendedName>
</protein>
<dbReference type="Pfam" id="PF17768">
    <property type="entry name" value="RecJ_OB"/>
    <property type="match status" value="1"/>
</dbReference>
<dbReference type="GO" id="GO:0003676">
    <property type="term" value="F:nucleic acid binding"/>
    <property type="evidence" value="ECO:0007669"/>
    <property type="project" value="InterPro"/>
</dbReference>
<dbReference type="Gene3D" id="3.10.310.30">
    <property type="match status" value="1"/>
</dbReference>
<keyword evidence="6" id="KW-0175">Coiled coil</keyword>
<dbReference type="NCBIfam" id="TIGR00644">
    <property type="entry name" value="recJ"/>
    <property type="match status" value="1"/>
</dbReference>
<keyword evidence="4" id="KW-0378">Hydrolase</keyword>
<keyword evidence="3" id="KW-0540">Nuclease</keyword>
<name>A0A558CT74_9GAMM</name>
<organism evidence="10 11">
    <name type="scientific">Sedimenticola thiotaurini</name>
    <dbReference type="NCBI Taxonomy" id="1543721"/>
    <lineage>
        <taxon>Bacteria</taxon>
        <taxon>Pseudomonadati</taxon>
        <taxon>Pseudomonadota</taxon>
        <taxon>Gammaproteobacteria</taxon>
        <taxon>Chromatiales</taxon>
        <taxon>Sedimenticolaceae</taxon>
        <taxon>Sedimenticola</taxon>
    </lineage>
</organism>
<comment type="caution">
    <text evidence="10">The sequence shown here is derived from an EMBL/GenBank/DDBJ whole genome shotgun (WGS) entry which is preliminary data.</text>
</comment>
<dbReference type="InterPro" id="IPR003156">
    <property type="entry name" value="DHHA1_dom"/>
</dbReference>
<dbReference type="AlphaFoldDB" id="A0A558CT74"/>
<evidence type="ECO:0000256" key="3">
    <source>
        <dbReference type="ARBA" id="ARBA00022722"/>
    </source>
</evidence>
<evidence type="ECO:0000259" key="9">
    <source>
        <dbReference type="Pfam" id="PF17768"/>
    </source>
</evidence>
<sequence length="570" mass="61888">MIRQKLPEHSAPALPGIAPILQRIYTLRGIQTAAELDYSLTALIPPDQLGGTREAAQLLHQLMVQQGKILIVADFDADGATSCALMMRSLQAMGAKQLQFMVPNRFADGYGLTPAIAEKALRLQPDLVVTVDNGISSIEGVQFLRERGIAVLVTDHHLAGSALPAANVIVNPNSPGEQFSSKHLAGVGVVFYVMIALRAYLRELGWFTEKGIAEPNLADFLDLVALGTVADVVKLDHNNRVLVNQGLARIRAGRCCELIRTIFRLAGKQIAAARASDLGFTVGPRLNAAGRLEDMSIGIEALLTDSPDKASSTAHLLEELNKERKAIESEMKQQALDDLDTIQLGELMPAGLCIYQEGWHQGVIGILASRIKERYHRPVIAFADGENETLKGSARSVSGVHIKDALEAIAAANPHLLEKFGGHAMAAGLSLKKADLAVFSQCFSDAVNQQLNGQPLTGEIFSDGSLLQESVSLDLAESLNEAGPWGQGFPEPLFDDRFDIIQQRIIGGTHAKMTLRPVGSQQIFEAIAFNQSEQLPADDRATIHAAYRLDINLYRGDRHLQLLIEYFQVI</sequence>
<evidence type="ECO:0000256" key="2">
    <source>
        <dbReference type="ARBA" id="ARBA00019841"/>
    </source>
</evidence>
<dbReference type="PANTHER" id="PTHR30255">
    <property type="entry name" value="SINGLE-STRANDED-DNA-SPECIFIC EXONUCLEASE RECJ"/>
    <property type="match status" value="1"/>
</dbReference>